<evidence type="ECO:0000313" key="6">
    <source>
        <dbReference type="EMBL" id="MFC4528672.1"/>
    </source>
</evidence>
<dbReference type="InterPro" id="IPR000871">
    <property type="entry name" value="Beta-lactam_class-A"/>
</dbReference>
<accession>A0ABV9C7L1</accession>
<dbReference type="InterPro" id="IPR045155">
    <property type="entry name" value="Beta-lactam_cat"/>
</dbReference>
<organism evidence="6 7">
    <name type="scientific">Dyella halodurans</name>
    <dbReference type="NCBI Taxonomy" id="1920171"/>
    <lineage>
        <taxon>Bacteria</taxon>
        <taxon>Pseudomonadati</taxon>
        <taxon>Pseudomonadota</taxon>
        <taxon>Gammaproteobacteria</taxon>
        <taxon>Lysobacterales</taxon>
        <taxon>Rhodanobacteraceae</taxon>
        <taxon>Dyella</taxon>
    </lineage>
</organism>
<dbReference type="PANTHER" id="PTHR35333:SF3">
    <property type="entry name" value="BETA-LACTAMASE-TYPE TRANSPEPTIDASE FOLD CONTAINING PROTEIN"/>
    <property type="match status" value="1"/>
</dbReference>
<evidence type="ECO:0000256" key="1">
    <source>
        <dbReference type="ARBA" id="ARBA00001526"/>
    </source>
</evidence>
<keyword evidence="4" id="KW-0732">Signal</keyword>
<dbReference type="PROSITE" id="PS51257">
    <property type="entry name" value="PROKAR_LIPOPROTEIN"/>
    <property type="match status" value="1"/>
</dbReference>
<keyword evidence="6" id="KW-0378">Hydrolase</keyword>
<evidence type="ECO:0000313" key="7">
    <source>
        <dbReference type="Proteomes" id="UP001595961"/>
    </source>
</evidence>
<dbReference type="SUPFAM" id="SSF56601">
    <property type="entry name" value="beta-lactamase/transpeptidase-like"/>
    <property type="match status" value="1"/>
</dbReference>
<dbReference type="GO" id="GO:0008800">
    <property type="term" value="F:beta-lactamase activity"/>
    <property type="evidence" value="ECO:0007669"/>
    <property type="project" value="UniProtKB-EC"/>
</dbReference>
<feature type="chain" id="PRO_5046595604" description="beta-lactamase" evidence="4">
    <location>
        <begin position="30"/>
        <end position="341"/>
    </location>
</feature>
<dbReference type="NCBIfam" id="NF033103">
    <property type="entry name" value="bla_class_A"/>
    <property type="match status" value="1"/>
</dbReference>
<dbReference type="Pfam" id="PF13354">
    <property type="entry name" value="Beta-lactamase2"/>
    <property type="match status" value="1"/>
</dbReference>
<evidence type="ECO:0000256" key="3">
    <source>
        <dbReference type="ARBA" id="ARBA00012865"/>
    </source>
</evidence>
<dbReference type="EMBL" id="JBHSGA010000020">
    <property type="protein sequence ID" value="MFC4528672.1"/>
    <property type="molecule type" value="Genomic_DNA"/>
</dbReference>
<gene>
    <name evidence="6" type="primary">bla</name>
    <name evidence="6" type="ORF">ACFO5W_18655</name>
</gene>
<dbReference type="RefSeq" id="WP_266147977.1">
    <property type="nucleotide sequence ID" value="NZ_CP064028.1"/>
</dbReference>
<feature type="signal peptide" evidence="4">
    <location>
        <begin position="1"/>
        <end position="29"/>
    </location>
</feature>
<keyword evidence="7" id="KW-1185">Reference proteome</keyword>
<feature type="domain" description="Beta-lactamase class A catalytic" evidence="5">
    <location>
        <begin position="59"/>
        <end position="313"/>
    </location>
</feature>
<sequence>MKMTRVRTPAVAALLFNLALACSPPSAAAAETASPAAAQADLQHTLESLAERARPGLLGIAVLDLQSGNAWRVNADHAFPMMSMFKAPVAAAVLSRIERGELSLGQQVTIKRADVLPGSAVPSIGAKFQGEEMTFTVDQLLTAAVSESDNTAVDALIRVVGGPQVVTAFLHAHGVDGMRVDLDEAGVGRMFRALAPGETVPTNESAQAEHARHQRGFQAFMADPRNRSTPDAAVTFLRKLWRNELLSPASTQHLLRLMYAQTIPNRLRAGLPKDVRFADKTGTSGTLDGEVGAYNDMGIMTWPNGHTVIVAALLSGSRATDAERDALFAELGRRIAAAFQH</sequence>
<comment type="caution">
    <text evidence="6">The sequence shown here is derived from an EMBL/GenBank/DDBJ whole genome shotgun (WGS) entry which is preliminary data.</text>
</comment>
<comment type="similarity">
    <text evidence="2">Belongs to the class-A beta-lactamase family.</text>
</comment>
<name>A0ABV9C7L1_9GAMM</name>
<proteinExistence type="inferred from homology"/>
<evidence type="ECO:0000259" key="5">
    <source>
        <dbReference type="Pfam" id="PF13354"/>
    </source>
</evidence>
<dbReference type="Gene3D" id="3.40.710.10">
    <property type="entry name" value="DD-peptidase/beta-lactamase superfamily"/>
    <property type="match status" value="1"/>
</dbReference>
<comment type="catalytic activity">
    <reaction evidence="1">
        <text>a beta-lactam + H2O = a substituted beta-amino acid</text>
        <dbReference type="Rhea" id="RHEA:20401"/>
        <dbReference type="ChEBI" id="CHEBI:15377"/>
        <dbReference type="ChEBI" id="CHEBI:35627"/>
        <dbReference type="ChEBI" id="CHEBI:140347"/>
        <dbReference type="EC" id="3.5.2.6"/>
    </reaction>
</comment>
<evidence type="ECO:0000256" key="4">
    <source>
        <dbReference type="SAM" id="SignalP"/>
    </source>
</evidence>
<protein>
    <recommendedName>
        <fullName evidence="3">beta-lactamase</fullName>
        <ecNumber evidence="3">3.5.2.6</ecNumber>
    </recommendedName>
</protein>
<dbReference type="PANTHER" id="PTHR35333">
    <property type="entry name" value="BETA-LACTAMASE"/>
    <property type="match status" value="1"/>
</dbReference>
<reference evidence="7" key="1">
    <citation type="journal article" date="2019" name="Int. J. Syst. Evol. Microbiol.">
        <title>The Global Catalogue of Microorganisms (GCM) 10K type strain sequencing project: providing services to taxonomists for standard genome sequencing and annotation.</title>
        <authorList>
            <consortium name="The Broad Institute Genomics Platform"/>
            <consortium name="The Broad Institute Genome Sequencing Center for Infectious Disease"/>
            <person name="Wu L."/>
            <person name="Ma J."/>
        </authorList>
    </citation>
    <scope>NUCLEOTIDE SEQUENCE [LARGE SCALE GENOMIC DNA]</scope>
    <source>
        <strain evidence="7">CCM 4481</strain>
    </source>
</reference>
<evidence type="ECO:0000256" key="2">
    <source>
        <dbReference type="ARBA" id="ARBA00009009"/>
    </source>
</evidence>
<dbReference type="Proteomes" id="UP001595961">
    <property type="component" value="Unassembled WGS sequence"/>
</dbReference>
<dbReference type="PRINTS" id="PR00118">
    <property type="entry name" value="BLACTAMASEA"/>
</dbReference>
<dbReference type="InterPro" id="IPR012338">
    <property type="entry name" value="Beta-lactam/transpept-like"/>
</dbReference>
<dbReference type="EC" id="3.5.2.6" evidence="3"/>